<protein>
    <recommendedName>
        <fullName evidence="13">DNA 3'-5' helicase</fullName>
        <ecNumber evidence="13">5.6.2.4</ecNumber>
    </recommendedName>
</protein>
<keyword evidence="2" id="KW-0540">Nuclease</keyword>
<dbReference type="InterPro" id="IPR038726">
    <property type="entry name" value="PDDEXK_AddAB-type"/>
</dbReference>
<keyword evidence="11" id="KW-0413">Isomerase</keyword>
<dbReference type="InterPro" id="IPR000212">
    <property type="entry name" value="DNA_helicase_UvrD/REP"/>
</dbReference>
<evidence type="ECO:0000256" key="5">
    <source>
        <dbReference type="ARBA" id="ARBA00022801"/>
    </source>
</evidence>
<evidence type="ECO:0000256" key="1">
    <source>
        <dbReference type="ARBA" id="ARBA00009922"/>
    </source>
</evidence>
<evidence type="ECO:0000256" key="8">
    <source>
        <dbReference type="ARBA" id="ARBA00022840"/>
    </source>
</evidence>
<feature type="region of interest" description="Disordered" evidence="16">
    <location>
        <begin position="317"/>
        <end position="358"/>
    </location>
</feature>
<feature type="compositionally biased region" description="Low complexity" evidence="16">
    <location>
        <begin position="343"/>
        <end position="355"/>
    </location>
</feature>
<keyword evidence="10" id="KW-0234">DNA repair</keyword>
<keyword evidence="5 15" id="KW-0378">Hydrolase</keyword>
<dbReference type="PANTHER" id="PTHR11070:SF59">
    <property type="entry name" value="DNA 3'-5' HELICASE"/>
    <property type="match status" value="1"/>
</dbReference>
<evidence type="ECO:0000256" key="10">
    <source>
        <dbReference type="ARBA" id="ARBA00023204"/>
    </source>
</evidence>
<dbReference type="Proteomes" id="UP001501666">
    <property type="component" value="Unassembled WGS sequence"/>
</dbReference>
<keyword evidence="8 15" id="KW-0067">ATP-binding</keyword>
<dbReference type="Pfam" id="PF12705">
    <property type="entry name" value="PDDEXK_1"/>
    <property type="match status" value="1"/>
</dbReference>
<dbReference type="PROSITE" id="PS51198">
    <property type="entry name" value="UVRD_HELICASE_ATP_BIND"/>
    <property type="match status" value="1"/>
</dbReference>
<comment type="catalytic activity">
    <reaction evidence="14">
        <text>ATP + H2O = ADP + phosphate + H(+)</text>
        <dbReference type="Rhea" id="RHEA:13065"/>
        <dbReference type="ChEBI" id="CHEBI:15377"/>
        <dbReference type="ChEBI" id="CHEBI:15378"/>
        <dbReference type="ChEBI" id="CHEBI:30616"/>
        <dbReference type="ChEBI" id="CHEBI:43474"/>
        <dbReference type="ChEBI" id="CHEBI:456216"/>
        <dbReference type="EC" id="5.6.2.4"/>
    </reaction>
</comment>
<dbReference type="InterPro" id="IPR014016">
    <property type="entry name" value="UvrD-like_ATP-bd"/>
</dbReference>
<evidence type="ECO:0000256" key="9">
    <source>
        <dbReference type="ARBA" id="ARBA00023125"/>
    </source>
</evidence>
<dbReference type="InterPro" id="IPR011604">
    <property type="entry name" value="PDDEXK-like_dom_sf"/>
</dbReference>
<evidence type="ECO:0000256" key="4">
    <source>
        <dbReference type="ARBA" id="ARBA00022763"/>
    </source>
</evidence>
<evidence type="ECO:0000256" key="14">
    <source>
        <dbReference type="ARBA" id="ARBA00048988"/>
    </source>
</evidence>
<keyword evidence="3 15" id="KW-0547">Nucleotide-binding</keyword>
<keyword evidence="4" id="KW-0227">DNA damage</keyword>
<feature type="binding site" evidence="15">
    <location>
        <begin position="21"/>
        <end position="28"/>
    </location>
    <ligand>
        <name>ATP</name>
        <dbReference type="ChEBI" id="CHEBI:30616"/>
    </ligand>
</feature>
<evidence type="ECO:0000256" key="6">
    <source>
        <dbReference type="ARBA" id="ARBA00022806"/>
    </source>
</evidence>
<keyword evidence="9" id="KW-0238">DNA-binding</keyword>
<accession>A0ABP6DUX0</accession>
<keyword evidence="6 15" id="KW-0347">Helicase</keyword>
<dbReference type="Gene3D" id="3.90.320.10">
    <property type="match status" value="1"/>
</dbReference>
<evidence type="ECO:0000256" key="11">
    <source>
        <dbReference type="ARBA" id="ARBA00023235"/>
    </source>
</evidence>
<keyword evidence="7" id="KW-0269">Exonuclease</keyword>
<feature type="region of interest" description="Disordered" evidence="16">
    <location>
        <begin position="370"/>
        <end position="410"/>
    </location>
</feature>
<dbReference type="InterPro" id="IPR014017">
    <property type="entry name" value="DNA_helicase_UvrD-like_C"/>
</dbReference>
<dbReference type="InterPro" id="IPR027417">
    <property type="entry name" value="P-loop_NTPase"/>
</dbReference>
<dbReference type="InterPro" id="IPR013986">
    <property type="entry name" value="DExx_box_DNA_helicase_dom_sf"/>
</dbReference>
<dbReference type="EMBL" id="BAAATE010000004">
    <property type="protein sequence ID" value="GAA2651751.1"/>
    <property type="molecule type" value="Genomic_DNA"/>
</dbReference>
<evidence type="ECO:0000256" key="13">
    <source>
        <dbReference type="ARBA" id="ARBA00034808"/>
    </source>
</evidence>
<dbReference type="Gene3D" id="3.40.50.300">
    <property type="entry name" value="P-loop containing nucleotide triphosphate hydrolases"/>
    <property type="match status" value="3"/>
</dbReference>
<keyword evidence="20" id="KW-1185">Reference proteome</keyword>
<gene>
    <name evidence="19" type="ORF">GCM10010412_018330</name>
</gene>
<comment type="catalytic activity">
    <reaction evidence="12">
        <text>Couples ATP hydrolysis with the unwinding of duplex DNA by translocating in the 3'-5' direction.</text>
        <dbReference type="EC" id="5.6.2.4"/>
    </reaction>
</comment>
<feature type="compositionally biased region" description="Basic and acidic residues" evidence="16">
    <location>
        <begin position="382"/>
        <end position="405"/>
    </location>
</feature>
<feature type="domain" description="UvrD-like helicase ATP-binding" evidence="17">
    <location>
        <begin position="1"/>
        <end position="300"/>
    </location>
</feature>
<dbReference type="PANTHER" id="PTHR11070">
    <property type="entry name" value="UVRD / RECB / PCRA DNA HELICASE FAMILY MEMBER"/>
    <property type="match status" value="1"/>
</dbReference>
<evidence type="ECO:0000313" key="20">
    <source>
        <dbReference type="Proteomes" id="UP001501666"/>
    </source>
</evidence>
<dbReference type="Pfam" id="PF00580">
    <property type="entry name" value="UvrD-helicase"/>
    <property type="match status" value="1"/>
</dbReference>
<name>A0ABP6DUX0_9ACTN</name>
<evidence type="ECO:0000313" key="19">
    <source>
        <dbReference type="EMBL" id="GAA2651751.1"/>
    </source>
</evidence>
<feature type="compositionally biased region" description="Basic and acidic residues" evidence="16">
    <location>
        <begin position="621"/>
        <end position="634"/>
    </location>
</feature>
<dbReference type="Gene3D" id="1.10.10.160">
    <property type="match status" value="1"/>
</dbReference>
<comment type="caution">
    <text evidence="19">The sequence shown here is derived from an EMBL/GenBank/DDBJ whole genome shotgun (WGS) entry which is preliminary data.</text>
</comment>
<feature type="region of interest" description="Disordered" evidence="16">
    <location>
        <begin position="536"/>
        <end position="634"/>
    </location>
</feature>
<sequence>MLDRDQRAVLEHQGGPLLVLAGPGTGKTTTIVEAVVDRIERRGVDPERVLILTFSRKAAEDLRQRVTARMRRTTRTPLALTFHSYAYALLRREAVMEGRQPPRLLTGPEQLLEIRRLLHGELEEGAPFWPESLREALKTRGFAEELRDFLARAGERGLEAERLVELGRQYGRADWIAAGRFSQRYQERFDLDPELSLDYAELIRAAAALLADPSVRRRERSAYDVVFVDEYQDTDPAQEHLLRHLAGDGRDLIAVGDPDQSIYGFRGADVHGILRFPERFRDRAGRPAPVVALRVSRRSGEDLLAASRRVAARLLAAPAPQPPTAPPDPWTTPTGPTPPPNTPTASPGPSASETPVASLSTGVLADARGASAGSTVDGSEGQGERPAQRTWERPDRLKARGHRDLVPAPGTDQGEVRVLLADSVSQEAAVVADTLRRAHLIEGLPWHRMAVLVRSAERQVPLLRRALVSAGVPTMVAGDEVPLAQEPGVRPLLTTLRVALTPAALDEAVAEELLTGPFGGTDMLGVRRLRRALKIAENEATQNPGPRPSDVEDEEAPSGPEGANALSDLAGEETSRTDEAARTEASAFGDARDETTPSAGGVATASAGEAISPGGETNGEAVRHEEEGGRGYRAELPRSSGELLIAALRDARELVRIEPHIAVPAERVAKLIATAREAVQAGGTAEDVIWAVWQASGLAERWTDLSLAGGARGAQADRDLDAVVALFDYAARFVDRMPKAGPEVFLEDLSSQEIPGDTLAERAPDGDAVRVLTAHRAKGLEWDLVIVAGVQEGVWPDIRLKGSLLGIDELVELAEGAPLDFTDATAAALAAKQLAEERRLFYVAATRARKRLVVTAVGGEDADERPSRFLSELMPGAVEEATVDDHARWLNLSALVADLRSVVTDASQPETMRKKAAEHLARLARQGVRGAHPSEWYALTELSDDRPLSWPDGIVRISPSSVESFTKCGLRWLLETAVGAAGTSSAQGLGTVVHALAVLATEDLASEELLGKRLDDIWTELDFGGVWFNRKQRRVAEQMIARFMRWQEDNGRTLVATEESFVATVSEGVQIKGRVDRVERDEDGRAFIIDLKTGTSKPRPDELDRHPQLGVYQLAVLLDAFKRHGLSEPGGAALVQVGKAAGKDAKEQAQPPLDQADNWARDMVDTVAVGMSGPFFQAKVNDGCRTCAARASCPVNDNGGQVC</sequence>
<feature type="compositionally biased region" description="Pro residues" evidence="16">
    <location>
        <begin position="319"/>
        <end position="342"/>
    </location>
</feature>
<evidence type="ECO:0000256" key="15">
    <source>
        <dbReference type="PROSITE-ProRule" id="PRU00560"/>
    </source>
</evidence>
<evidence type="ECO:0000256" key="3">
    <source>
        <dbReference type="ARBA" id="ARBA00022741"/>
    </source>
</evidence>
<organism evidence="19 20">
    <name type="scientific">Nonomuraea recticatena</name>
    <dbReference type="NCBI Taxonomy" id="46178"/>
    <lineage>
        <taxon>Bacteria</taxon>
        <taxon>Bacillati</taxon>
        <taxon>Actinomycetota</taxon>
        <taxon>Actinomycetes</taxon>
        <taxon>Streptosporangiales</taxon>
        <taxon>Streptosporangiaceae</taxon>
        <taxon>Nonomuraea</taxon>
    </lineage>
</organism>
<reference evidence="20" key="1">
    <citation type="journal article" date="2019" name="Int. J. Syst. Evol. Microbiol.">
        <title>The Global Catalogue of Microorganisms (GCM) 10K type strain sequencing project: providing services to taxonomists for standard genome sequencing and annotation.</title>
        <authorList>
            <consortium name="The Broad Institute Genomics Platform"/>
            <consortium name="The Broad Institute Genome Sequencing Center for Infectious Disease"/>
            <person name="Wu L."/>
            <person name="Ma J."/>
        </authorList>
    </citation>
    <scope>NUCLEOTIDE SEQUENCE [LARGE SCALE GENOMIC DNA]</scope>
    <source>
        <strain evidence="20">JCM 6835</strain>
    </source>
</reference>
<evidence type="ECO:0000259" key="18">
    <source>
        <dbReference type="PROSITE" id="PS51217"/>
    </source>
</evidence>
<evidence type="ECO:0000256" key="2">
    <source>
        <dbReference type="ARBA" id="ARBA00022722"/>
    </source>
</evidence>
<feature type="compositionally biased region" description="Basic and acidic residues" evidence="16">
    <location>
        <begin position="573"/>
        <end position="582"/>
    </location>
</feature>
<feature type="domain" description="UvrD-like helicase C-terminal" evidence="18">
    <location>
        <begin position="385"/>
        <end position="779"/>
    </location>
</feature>
<evidence type="ECO:0000256" key="16">
    <source>
        <dbReference type="SAM" id="MobiDB-lite"/>
    </source>
</evidence>
<comment type="similarity">
    <text evidence="1">Belongs to the helicase family. UvrD subfamily.</text>
</comment>
<evidence type="ECO:0000259" key="17">
    <source>
        <dbReference type="PROSITE" id="PS51198"/>
    </source>
</evidence>
<evidence type="ECO:0000256" key="7">
    <source>
        <dbReference type="ARBA" id="ARBA00022839"/>
    </source>
</evidence>
<dbReference type="Pfam" id="PF13361">
    <property type="entry name" value="UvrD_C"/>
    <property type="match status" value="1"/>
</dbReference>
<dbReference type="CDD" id="cd17932">
    <property type="entry name" value="DEXQc_UvrD"/>
    <property type="match status" value="1"/>
</dbReference>
<dbReference type="SUPFAM" id="SSF52540">
    <property type="entry name" value="P-loop containing nucleoside triphosphate hydrolases"/>
    <property type="match status" value="1"/>
</dbReference>
<proteinExistence type="inferred from homology"/>
<evidence type="ECO:0000256" key="12">
    <source>
        <dbReference type="ARBA" id="ARBA00034617"/>
    </source>
</evidence>
<dbReference type="EC" id="5.6.2.4" evidence="13"/>
<dbReference type="PROSITE" id="PS51217">
    <property type="entry name" value="UVRD_HELICASE_CTER"/>
    <property type="match status" value="1"/>
</dbReference>
<dbReference type="RefSeq" id="WP_346145001.1">
    <property type="nucleotide sequence ID" value="NZ_BAAATE010000004.1"/>
</dbReference>